<dbReference type="HOGENOM" id="CLU_2262063_0_0_10"/>
<proteinExistence type="predicted"/>
<accession>D2QQN1</accession>
<sequence length="103" mass="11735">MHIIEVECYRRAAELGIYRKEPPELNSILAKVNSSCIPIIFYNTEDDVGHFSPIVGTQGDQVLMPYTDKRTMSKVELQQRWSAPGILRQCLLVSAPILNNFVR</sequence>
<evidence type="ECO:0000313" key="1">
    <source>
        <dbReference type="EMBL" id="ADB40812.1"/>
    </source>
</evidence>
<dbReference type="AlphaFoldDB" id="D2QQN1"/>
<dbReference type="Proteomes" id="UP000002028">
    <property type="component" value="Chromosome"/>
</dbReference>
<evidence type="ECO:0000313" key="2">
    <source>
        <dbReference type="Proteomes" id="UP000002028"/>
    </source>
</evidence>
<keyword evidence="2" id="KW-1185">Reference proteome</keyword>
<evidence type="ECO:0008006" key="3">
    <source>
        <dbReference type="Google" id="ProtNLM"/>
    </source>
</evidence>
<protein>
    <recommendedName>
        <fullName evidence="3">Peptidase C39 domain-containing protein</fullName>
    </recommendedName>
</protein>
<dbReference type="KEGG" id="sli:Slin_4834"/>
<name>D2QQN1_SPILD</name>
<dbReference type="EMBL" id="CP001769">
    <property type="protein sequence ID" value="ADB40812.1"/>
    <property type="molecule type" value="Genomic_DNA"/>
</dbReference>
<gene>
    <name evidence="1" type="ordered locus">Slin_4834</name>
</gene>
<organism evidence="1 2">
    <name type="scientific">Spirosoma linguale (strain ATCC 33905 / DSM 74 / LMG 10896 / Claus 1)</name>
    <dbReference type="NCBI Taxonomy" id="504472"/>
    <lineage>
        <taxon>Bacteria</taxon>
        <taxon>Pseudomonadati</taxon>
        <taxon>Bacteroidota</taxon>
        <taxon>Cytophagia</taxon>
        <taxon>Cytophagales</taxon>
        <taxon>Cytophagaceae</taxon>
        <taxon>Spirosoma</taxon>
    </lineage>
</organism>
<reference evidence="1 2" key="1">
    <citation type="journal article" date="2010" name="Stand. Genomic Sci.">
        <title>Complete genome sequence of Spirosoma linguale type strain (1).</title>
        <authorList>
            <person name="Lail K."/>
            <person name="Sikorski J."/>
            <person name="Saunders E."/>
            <person name="Lapidus A."/>
            <person name="Glavina Del Rio T."/>
            <person name="Copeland A."/>
            <person name="Tice H."/>
            <person name="Cheng J.-F."/>
            <person name="Lucas S."/>
            <person name="Nolan M."/>
            <person name="Bruce D."/>
            <person name="Goodwin L."/>
            <person name="Pitluck S."/>
            <person name="Ivanova N."/>
            <person name="Mavromatis K."/>
            <person name="Ovchinnikova G."/>
            <person name="Pati A."/>
            <person name="Chen A."/>
            <person name="Palaniappan K."/>
            <person name="Land M."/>
            <person name="Hauser L."/>
            <person name="Chang Y.-J."/>
            <person name="Jeffries C.D."/>
            <person name="Chain P."/>
            <person name="Brettin T."/>
            <person name="Detter J.C."/>
            <person name="Schuetze A."/>
            <person name="Rohde M."/>
            <person name="Tindall B.J."/>
            <person name="Goeker M."/>
            <person name="Bristow J."/>
            <person name="Eisen J.A."/>
            <person name="Markowitz V."/>
            <person name="Hugenholtz P."/>
            <person name="Kyrpides N.C."/>
            <person name="Klenk H.-P."/>
            <person name="Chen F."/>
        </authorList>
    </citation>
    <scope>NUCLEOTIDE SEQUENCE [LARGE SCALE GENOMIC DNA]</scope>
    <source>
        <strain evidence="2">ATCC 33905 / DSM 74 / LMG 10896 / Claus 1</strain>
    </source>
</reference>